<dbReference type="EMBL" id="QJTF01000021">
    <property type="protein sequence ID" value="PYE86685.1"/>
    <property type="molecule type" value="Genomic_DNA"/>
</dbReference>
<dbReference type="Proteomes" id="UP000247454">
    <property type="component" value="Unassembled WGS sequence"/>
</dbReference>
<proteinExistence type="predicted"/>
<reference evidence="1 2" key="1">
    <citation type="submission" date="2018-06" db="EMBL/GenBank/DDBJ databases">
        <title>Genomic Encyclopedia of Type Strains, Phase III (KMG-III): the genomes of soil and plant-associated and newly described type strains.</title>
        <authorList>
            <person name="Whitman W."/>
        </authorList>
    </citation>
    <scope>NUCLEOTIDE SEQUENCE [LARGE SCALE GENOMIC DNA]</scope>
    <source>
        <strain evidence="1 2">ORS 1419</strain>
    </source>
</reference>
<gene>
    <name evidence="1" type="ORF">C7477_12150</name>
</gene>
<protein>
    <submittedName>
        <fullName evidence="1">Uncharacterized protein</fullName>
    </submittedName>
</protein>
<name>A0A318SYW8_9HYPH</name>
<accession>A0A318SYW8</accession>
<sequence>MRRLVGLMCVFCYTLILPLNAQELYSLFRQRHSEFCKMVNTIVTHPPLHPYLNVGSAIWQTLPENEKNKRIAKYEATLNEVMYWEKQKKNCAPILLQ</sequence>
<evidence type="ECO:0000313" key="1">
    <source>
        <dbReference type="EMBL" id="PYE86685.1"/>
    </source>
</evidence>
<dbReference type="AlphaFoldDB" id="A0A318SYW8"/>
<evidence type="ECO:0000313" key="2">
    <source>
        <dbReference type="Proteomes" id="UP000247454"/>
    </source>
</evidence>
<keyword evidence="2" id="KW-1185">Reference proteome</keyword>
<organism evidence="1 2">
    <name type="scientific">Phyllobacterium leguminum</name>
    <dbReference type="NCBI Taxonomy" id="314237"/>
    <lineage>
        <taxon>Bacteria</taxon>
        <taxon>Pseudomonadati</taxon>
        <taxon>Pseudomonadota</taxon>
        <taxon>Alphaproteobacteria</taxon>
        <taxon>Hyphomicrobiales</taxon>
        <taxon>Phyllobacteriaceae</taxon>
        <taxon>Phyllobacterium</taxon>
    </lineage>
</organism>
<comment type="caution">
    <text evidence="1">The sequence shown here is derived from an EMBL/GenBank/DDBJ whole genome shotgun (WGS) entry which is preliminary data.</text>
</comment>